<evidence type="ECO:0000256" key="1">
    <source>
        <dbReference type="ARBA" id="ARBA00004429"/>
    </source>
</evidence>
<feature type="transmembrane region" description="Helical" evidence="8">
    <location>
        <begin position="431"/>
        <end position="453"/>
    </location>
</feature>
<dbReference type="SUPFAM" id="SSF82714">
    <property type="entry name" value="Multidrug efflux transporter AcrB TolC docking domain, DN and DC subdomains"/>
    <property type="match status" value="2"/>
</dbReference>
<feature type="transmembrane region" description="Helical" evidence="8">
    <location>
        <begin position="908"/>
        <end position="933"/>
    </location>
</feature>
<feature type="transmembrane region" description="Helical" evidence="8">
    <location>
        <begin position="387"/>
        <end position="411"/>
    </location>
</feature>
<accession>A0A940S6R0</accession>
<dbReference type="PANTHER" id="PTHR32063:SF21">
    <property type="entry name" value="MULTIDRUG RESISTANCE PROTEIN MDTB"/>
    <property type="match status" value="1"/>
</dbReference>
<dbReference type="EMBL" id="JAGIZA010000009">
    <property type="protein sequence ID" value="MBP0494279.1"/>
    <property type="molecule type" value="Genomic_DNA"/>
</dbReference>
<dbReference type="Gene3D" id="3.30.70.1430">
    <property type="entry name" value="Multidrug efflux transporter AcrB pore domain"/>
    <property type="match status" value="2"/>
</dbReference>
<feature type="transmembrane region" description="Helical" evidence="8">
    <location>
        <begin position="853"/>
        <end position="875"/>
    </location>
</feature>
<evidence type="ECO:0000256" key="5">
    <source>
        <dbReference type="ARBA" id="ARBA00022692"/>
    </source>
</evidence>
<evidence type="ECO:0000256" key="2">
    <source>
        <dbReference type="ARBA" id="ARBA00022448"/>
    </source>
</evidence>
<gene>
    <name evidence="9" type="ORF">J5Y10_15940</name>
</gene>
<evidence type="ECO:0000256" key="4">
    <source>
        <dbReference type="ARBA" id="ARBA00022519"/>
    </source>
</evidence>
<evidence type="ECO:0000313" key="9">
    <source>
        <dbReference type="EMBL" id="MBP0494279.1"/>
    </source>
</evidence>
<feature type="transmembrane region" description="Helical" evidence="8">
    <location>
        <begin position="882"/>
        <end position="902"/>
    </location>
</feature>
<keyword evidence="10" id="KW-1185">Reference proteome</keyword>
<comment type="subcellular location">
    <subcellularLocation>
        <location evidence="1">Cell inner membrane</location>
        <topology evidence="1">Multi-pass membrane protein</topology>
    </subcellularLocation>
</comment>
<keyword evidence="7 8" id="KW-0472">Membrane</keyword>
<keyword evidence="6 8" id="KW-1133">Transmembrane helix</keyword>
<feature type="transmembrane region" description="Helical" evidence="8">
    <location>
        <begin position="954"/>
        <end position="973"/>
    </location>
</feature>
<reference evidence="9" key="1">
    <citation type="submission" date="2021-03" db="EMBL/GenBank/DDBJ databases">
        <authorList>
            <person name="So Y."/>
        </authorList>
    </citation>
    <scope>NUCLEOTIDE SEQUENCE</scope>
    <source>
        <strain evidence="9">SG15</strain>
    </source>
</reference>
<dbReference type="RefSeq" id="WP_209375024.1">
    <property type="nucleotide sequence ID" value="NZ_JAGIZA010000009.1"/>
</dbReference>
<dbReference type="GO" id="GO:0042910">
    <property type="term" value="F:xenobiotic transmembrane transporter activity"/>
    <property type="evidence" value="ECO:0007669"/>
    <property type="project" value="TreeGrafter"/>
</dbReference>
<dbReference type="Gene3D" id="1.20.1640.10">
    <property type="entry name" value="Multidrug efflux transporter AcrB transmembrane domain"/>
    <property type="match status" value="2"/>
</dbReference>
<dbReference type="AlphaFoldDB" id="A0A940S6R0"/>
<sequence>MNLSAIFIRRPIMTGLLSAAIVLAGIMGYRLMPVAAVPRVDFPVITVSAQLPGASPETMATSVALPMEREFSTITGIDSISSTSGQGTTQITLQFVLNRNIDAAAQDVQAALTRAQRRLPIEMTTPPSYRKANPADAPVVLLTLSGGDVPLYQLNDIASTLVSPALSRVPGVAQVVTYGEQLFSVRVRMRADRLASMGLTLDQVSGAVATANSSTPVGTLSGQRQQLVLRANDQPPDAEAFGKLVVAGRNGAPVRLADIAEVVDGVQNDRIASYRNGVRGLTLAVQRQPDANTVEVVDGVFAALPELQSALPPGARIDVSLDRSLSIRAAVHDVQESLFIAIGLVVLVVWLFLRRLLATLIPMIAVPISLCGTFALMYAMGYGIDNVTLLGLTLAVGLVVDDAIVMLEAIIRHVEEGMNPFEAAMKGSREIGFTIISITLSLTAVFLPILLMGGVVGRVFNAFAATVTLAVAVSCFVSLTLTPLMASWLPAHSHDAKPGRVDAFLEAGFRGIERGYAWLLDRALRFRLVVWGVFFASLFAAGWLAMAMPKGFFPIEDTGLVSASTEGPRDASYDAMTELQGQVAAIIGRNPYVKSVSSNIGATGQSLSVNQGRMFIELKPRDERPMVTEVIQRLRREVAGVPGMQTFLQPIQNLNFGARQSRTLYMYTLQGLESKSLYDFSQRLAARLRGNPLLQDVNTDLQLDAPVVNVQVDRDRAAALGVNVDQVRQALYSAFGARQISTIYAQANAYPVIVEALPEDQRDENGLQKLYLRSNTGRLVPLSALATIQRGTGPLTVGHQGQLPAVTIGFNLPPGVALGQATDAIRAAEREMQPPPGVIGAFSGTAQVFQQALAGQGMLILAAVIVMYVVLGVLYESLVHPLTILSGLPAAALGALATLWLFDLDLSVIAVIGVLLLIGLVKKNAIMIVDVALSRQREGMDPRVAVRDACVLRFRPILMTTLAAAAGAVPIAAGWGAAAELRQPLGLAVVGGLAVSQVLTLFVTPVLYLGFDALERSVKGLRRGRRVPHGTAVHPAPAE</sequence>
<feature type="transmembrane region" description="Helical" evidence="8">
    <location>
        <begin position="337"/>
        <end position="353"/>
    </location>
</feature>
<dbReference type="Gene3D" id="3.30.2090.10">
    <property type="entry name" value="Multidrug efflux transporter AcrB TolC docking domain, DN and DC subdomains"/>
    <property type="match status" value="2"/>
</dbReference>
<dbReference type="FunFam" id="1.20.1640.10:FF:000001">
    <property type="entry name" value="Efflux pump membrane transporter"/>
    <property type="match status" value="1"/>
</dbReference>
<keyword evidence="5 8" id="KW-0812">Transmembrane</keyword>
<feature type="transmembrane region" description="Helical" evidence="8">
    <location>
        <begin position="528"/>
        <end position="548"/>
    </location>
</feature>
<protein>
    <submittedName>
        <fullName evidence="9">Efflux RND transporter permease subunit</fullName>
    </submittedName>
</protein>
<keyword evidence="2" id="KW-0813">Transport</keyword>
<evidence type="ECO:0000256" key="8">
    <source>
        <dbReference type="SAM" id="Phobius"/>
    </source>
</evidence>
<feature type="transmembrane region" description="Helical" evidence="8">
    <location>
        <begin position="360"/>
        <end position="381"/>
    </location>
</feature>
<dbReference type="InterPro" id="IPR027463">
    <property type="entry name" value="AcrB_DN_DC_subdom"/>
</dbReference>
<keyword evidence="4" id="KW-0997">Cell inner membrane</keyword>
<evidence type="ECO:0000313" key="10">
    <source>
        <dbReference type="Proteomes" id="UP000677537"/>
    </source>
</evidence>
<dbReference type="Gene3D" id="3.30.70.1440">
    <property type="entry name" value="Multidrug efflux transporter AcrB pore domain"/>
    <property type="match status" value="1"/>
</dbReference>
<dbReference type="PRINTS" id="PR00702">
    <property type="entry name" value="ACRIFLAVINRP"/>
</dbReference>
<dbReference type="GO" id="GO:0005886">
    <property type="term" value="C:plasma membrane"/>
    <property type="evidence" value="ECO:0007669"/>
    <property type="project" value="UniProtKB-SubCell"/>
</dbReference>
<dbReference type="Proteomes" id="UP000677537">
    <property type="component" value="Unassembled WGS sequence"/>
</dbReference>
<proteinExistence type="predicted"/>
<dbReference type="PANTHER" id="PTHR32063">
    <property type="match status" value="1"/>
</dbReference>
<feature type="transmembrane region" description="Helical" evidence="8">
    <location>
        <begin position="459"/>
        <end position="481"/>
    </location>
</feature>
<dbReference type="InterPro" id="IPR001036">
    <property type="entry name" value="Acrflvin-R"/>
</dbReference>
<dbReference type="FunFam" id="3.30.70.1430:FF:000001">
    <property type="entry name" value="Efflux pump membrane transporter"/>
    <property type="match status" value="1"/>
</dbReference>
<evidence type="ECO:0000256" key="6">
    <source>
        <dbReference type="ARBA" id="ARBA00022989"/>
    </source>
</evidence>
<comment type="caution">
    <text evidence="9">The sequence shown here is derived from an EMBL/GenBank/DDBJ whole genome shotgun (WGS) entry which is preliminary data.</text>
</comment>
<feature type="transmembrane region" description="Helical" evidence="8">
    <location>
        <begin position="12"/>
        <end position="32"/>
    </location>
</feature>
<name>A0A940S6R0_9PROT</name>
<dbReference type="SUPFAM" id="SSF82866">
    <property type="entry name" value="Multidrug efflux transporter AcrB transmembrane domain"/>
    <property type="match status" value="2"/>
</dbReference>
<organism evidence="9 10">
    <name type="scientific">Roseomonas indoligenes</name>
    <dbReference type="NCBI Taxonomy" id="2820811"/>
    <lineage>
        <taxon>Bacteria</taxon>
        <taxon>Pseudomonadati</taxon>
        <taxon>Pseudomonadota</taxon>
        <taxon>Alphaproteobacteria</taxon>
        <taxon>Acetobacterales</taxon>
        <taxon>Roseomonadaceae</taxon>
        <taxon>Roseomonas</taxon>
    </lineage>
</organism>
<keyword evidence="3" id="KW-1003">Cell membrane</keyword>
<dbReference type="SUPFAM" id="SSF82693">
    <property type="entry name" value="Multidrug efflux transporter AcrB pore domain, PN1, PN2, PC1 and PC2 subdomains"/>
    <property type="match status" value="3"/>
</dbReference>
<evidence type="ECO:0000256" key="3">
    <source>
        <dbReference type="ARBA" id="ARBA00022475"/>
    </source>
</evidence>
<dbReference type="Gene3D" id="3.30.70.1320">
    <property type="entry name" value="Multidrug efflux transporter AcrB pore domain like"/>
    <property type="match status" value="1"/>
</dbReference>
<dbReference type="Pfam" id="PF00873">
    <property type="entry name" value="ACR_tran"/>
    <property type="match status" value="1"/>
</dbReference>
<evidence type="ECO:0000256" key="7">
    <source>
        <dbReference type="ARBA" id="ARBA00023136"/>
    </source>
</evidence>
<feature type="transmembrane region" description="Helical" evidence="8">
    <location>
        <begin position="985"/>
        <end position="1011"/>
    </location>
</feature>